<evidence type="ECO:0000256" key="3">
    <source>
        <dbReference type="ARBA" id="ARBA00023125"/>
    </source>
</evidence>
<reference evidence="6 7" key="1">
    <citation type="submission" date="2018-07" db="EMBL/GenBank/DDBJ databases">
        <title>Genomic Encyclopedia of Type Strains, Phase III (KMG-III): the genomes of soil and plant-associated and newly described type strains.</title>
        <authorList>
            <person name="Whitman W."/>
        </authorList>
    </citation>
    <scope>NUCLEOTIDE SEQUENCE [LARGE SCALE GENOMIC DNA]</scope>
    <source>
        <strain evidence="6 7">CECT 8488</strain>
    </source>
</reference>
<dbReference type="PROSITE" id="PS51898">
    <property type="entry name" value="TYR_RECOMBINASE"/>
    <property type="match status" value="1"/>
</dbReference>
<dbReference type="EMBL" id="QRDW01000002">
    <property type="protein sequence ID" value="RED52069.1"/>
    <property type="molecule type" value="Genomic_DNA"/>
</dbReference>
<dbReference type="PANTHER" id="PTHR30349">
    <property type="entry name" value="PHAGE INTEGRASE-RELATED"/>
    <property type="match status" value="1"/>
</dbReference>
<dbReference type="InterPro" id="IPR011010">
    <property type="entry name" value="DNA_brk_join_enz"/>
</dbReference>
<proteinExistence type="inferred from homology"/>
<dbReference type="InterPro" id="IPR002104">
    <property type="entry name" value="Integrase_catalytic"/>
</dbReference>
<evidence type="ECO:0000313" key="7">
    <source>
        <dbReference type="Proteomes" id="UP000256845"/>
    </source>
</evidence>
<evidence type="ECO:0000259" key="5">
    <source>
        <dbReference type="PROSITE" id="PS51898"/>
    </source>
</evidence>
<name>A0A3D9HRI6_9PROT</name>
<dbReference type="Proteomes" id="UP000256845">
    <property type="component" value="Unassembled WGS sequence"/>
</dbReference>
<comment type="similarity">
    <text evidence="1">Belongs to the 'phage' integrase family.</text>
</comment>
<dbReference type="Gene3D" id="1.10.443.10">
    <property type="entry name" value="Intergrase catalytic core"/>
    <property type="match status" value="1"/>
</dbReference>
<sequence>MAHPVCRMVYFLALYTGQRISDVLKMTWKHIKGNVIEVVQEKTGTTTWIPLHPTLQDEIRAYKHAMGDKLGYFIIVNQKGKAYTADGFRSVFHKEINACGLGGRTSNDGCTIHGLRKNASTALAEAGCTEKEIMAITGHKTMAMVQHYTRDAQRKLLAQSAMRKWENRS</sequence>
<dbReference type="SUPFAM" id="SSF56349">
    <property type="entry name" value="DNA breaking-rejoining enzymes"/>
    <property type="match status" value="1"/>
</dbReference>
<keyword evidence="3" id="KW-0238">DNA-binding</keyword>
<dbReference type="GO" id="GO:0015074">
    <property type="term" value="P:DNA integration"/>
    <property type="evidence" value="ECO:0007669"/>
    <property type="project" value="UniProtKB-KW"/>
</dbReference>
<dbReference type="InterPro" id="IPR013762">
    <property type="entry name" value="Integrase-like_cat_sf"/>
</dbReference>
<evidence type="ECO:0000256" key="1">
    <source>
        <dbReference type="ARBA" id="ARBA00008857"/>
    </source>
</evidence>
<organism evidence="6 7">
    <name type="scientific">Aestuariispira insulae</name>
    <dbReference type="NCBI Taxonomy" id="1461337"/>
    <lineage>
        <taxon>Bacteria</taxon>
        <taxon>Pseudomonadati</taxon>
        <taxon>Pseudomonadota</taxon>
        <taxon>Alphaproteobacteria</taxon>
        <taxon>Rhodospirillales</taxon>
        <taxon>Kiloniellaceae</taxon>
        <taxon>Aestuariispira</taxon>
    </lineage>
</organism>
<comment type="caution">
    <text evidence="6">The sequence shown here is derived from an EMBL/GenBank/DDBJ whole genome shotgun (WGS) entry which is preliminary data.</text>
</comment>
<evidence type="ECO:0000256" key="2">
    <source>
        <dbReference type="ARBA" id="ARBA00022908"/>
    </source>
</evidence>
<gene>
    <name evidence="6" type="ORF">DFP90_10287</name>
</gene>
<keyword evidence="4" id="KW-0233">DNA recombination</keyword>
<dbReference type="InterPro" id="IPR050090">
    <property type="entry name" value="Tyrosine_recombinase_XerCD"/>
</dbReference>
<evidence type="ECO:0000256" key="4">
    <source>
        <dbReference type="ARBA" id="ARBA00023172"/>
    </source>
</evidence>
<keyword evidence="7" id="KW-1185">Reference proteome</keyword>
<feature type="domain" description="Tyr recombinase" evidence="5">
    <location>
        <begin position="1"/>
        <end position="162"/>
    </location>
</feature>
<accession>A0A3D9HRI6</accession>
<dbReference type="Pfam" id="PF00589">
    <property type="entry name" value="Phage_integrase"/>
    <property type="match status" value="1"/>
</dbReference>
<dbReference type="GO" id="GO:0006310">
    <property type="term" value="P:DNA recombination"/>
    <property type="evidence" value="ECO:0007669"/>
    <property type="project" value="UniProtKB-KW"/>
</dbReference>
<dbReference type="AlphaFoldDB" id="A0A3D9HRI6"/>
<protein>
    <submittedName>
        <fullName evidence="6">Phage integrase family protein</fullName>
    </submittedName>
</protein>
<evidence type="ECO:0000313" key="6">
    <source>
        <dbReference type="EMBL" id="RED52069.1"/>
    </source>
</evidence>
<dbReference type="GO" id="GO:0003677">
    <property type="term" value="F:DNA binding"/>
    <property type="evidence" value="ECO:0007669"/>
    <property type="project" value="UniProtKB-KW"/>
</dbReference>
<keyword evidence="2" id="KW-0229">DNA integration</keyword>
<dbReference type="PANTHER" id="PTHR30349:SF41">
    <property type="entry name" value="INTEGRASE_RECOMBINASE PROTEIN MJ0367-RELATED"/>
    <property type="match status" value="1"/>
</dbReference>